<name>C0NYH8_AJECG</name>
<evidence type="ECO:0000313" key="3">
    <source>
        <dbReference type="Proteomes" id="UP000001631"/>
    </source>
</evidence>
<dbReference type="GeneID" id="69040676"/>
<evidence type="ECO:0000313" key="2">
    <source>
        <dbReference type="EMBL" id="EEH03534.1"/>
    </source>
</evidence>
<dbReference type="InParanoid" id="C0NYH8"/>
<dbReference type="AlphaFoldDB" id="C0NYH8"/>
<feature type="region of interest" description="Disordered" evidence="1">
    <location>
        <begin position="1"/>
        <end position="47"/>
    </location>
</feature>
<protein>
    <submittedName>
        <fullName evidence="2">Uncharacterized protein</fullName>
    </submittedName>
</protein>
<organism evidence="2 3">
    <name type="scientific">Ajellomyces capsulatus (strain G186AR / H82 / ATCC MYA-2454 / RMSCC 2432)</name>
    <name type="common">Darling's disease fungus</name>
    <name type="synonym">Histoplasma capsulatum</name>
    <dbReference type="NCBI Taxonomy" id="447093"/>
    <lineage>
        <taxon>Eukaryota</taxon>
        <taxon>Fungi</taxon>
        <taxon>Dikarya</taxon>
        <taxon>Ascomycota</taxon>
        <taxon>Pezizomycotina</taxon>
        <taxon>Eurotiomycetes</taxon>
        <taxon>Eurotiomycetidae</taxon>
        <taxon>Onygenales</taxon>
        <taxon>Ajellomycetaceae</taxon>
        <taxon>Histoplasma</taxon>
    </lineage>
</organism>
<proteinExistence type="predicted"/>
<keyword evidence="3" id="KW-1185">Reference proteome</keyword>
<sequence>MASRSAQRGKFGFGLPRSHCQDSSASASSSTKPPHHHPDIPAVKKQGAWEKCWKVCVAGVLVAN</sequence>
<dbReference type="Proteomes" id="UP000001631">
    <property type="component" value="Unassembled WGS sequence"/>
</dbReference>
<evidence type="ECO:0000256" key="1">
    <source>
        <dbReference type="SAM" id="MobiDB-lite"/>
    </source>
</evidence>
<dbReference type="RefSeq" id="XP_045284015.1">
    <property type="nucleotide sequence ID" value="XM_045434709.1"/>
</dbReference>
<dbReference type="EMBL" id="GG663376">
    <property type="protein sequence ID" value="EEH03534.1"/>
    <property type="molecule type" value="Genomic_DNA"/>
</dbReference>
<reference evidence="2" key="1">
    <citation type="submission" date="2009-02" db="EMBL/GenBank/DDBJ databases">
        <title>The Genome Sequence of Ajellomyces capsulatus strain G186AR.</title>
        <authorList>
            <consortium name="The Broad Institute Genome Sequencing Platform"/>
            <person name="Champion M."/>
            <person name="Cuomo C."/>
            <person name="Ma L.-J."/>
            <person name="Henn M.R."/>
            <person name="Sil A."/>
            <person name="Goldman B."/>
            <person name="Young S.K."/>
            <person name="Kodira C.D."/>
            <person name="Zeng Q."/>
            <person name="Koehrsen M."/>
            <person name="Alvarado L."/>
            <person name="Berlin A."/>
            <person name="Borenstein D."/>
            <person name="Chen Z."/>
            <person name="Engels R."/>
            <person name="Freedman E."/>
            <person name="Gellesch M."/>
            <person name="Goldberg J."/>
            <person name="Griggs A."/>
            <person name="Gujja S."/>
            <person name="Heiman D."/>
            <person name="Hepburn T."/>
            <person name="Howarth C."/>
            <person name="Jen D."/>
            <person name="Larson L."/>
            <person name="Lewis B."/>
            <person name="Mehta T."/>
            <person name="Park D."/>
            <person name="Pearson M."/>
            <person name="Roberts A."/>
            <person name="Saif S."/>
            <person name="Shea T."/>
            <person name="Shenoy N."/>
            <person name="Sisk P."/>
            <person name="Stolte C."/>
            <person name="Sykes S."/>
            <person name="Walk T."/>
            <person name="White J."/>
            <person name="Yandava C."/>
            <person name="Klein B."/>
            <person name="McEwen J.G."/>
            <person name="Puccia R."/>
            <person name="Goldman G.H."/>
            <person name="Felipe M.S."/>
            <person name="Nino-Vega G."/>
            <person name="San-Blas G."/>
            <person name="Taylor J."/>
            <person name="Mendoza L."/>
            <person name="Galagan J."/>
            <person name="Nusbaum C."/>
            <person name="Birren B."/>
        </authorList>
    </citation>
    <scope>NUCLEOTIDE SEQUENCE</scope>
    <source>
        <strain evidence="2">G186AR</strain>
    </source>
</reference>
<dbReference type="HOGENOM" id="CLU_2867132_0_0_1"/>
<gene>
    <name evidence="2" type="ORF">HCBG_07660</name>
</gene>
<accession>C0NYH8</accession>